<gene>
    <name evidence="1" type="ORF">EYH02_04610</name>
</gene>
<sequence length="274" mass="30783">MSSYEQLINVLLKLQSCFKFQKLIEQDVVSKLDLMTKPRAGIALSVALWASDSLKRGQITYGDLIYIQRRLAAFLSKASKNEQLVLEKLLRLIPIKYGLDVETVAQRCFIESRMLLDIIRALNLLQEVVMLLKSGGVVEEPIKHERRLCLNDPELLPPAHANIDTYLTLIVQALNSVPELLKDNVASHAIELINDRIAKASITPSDAAAIALLALTLSKRIQNVTICVEPCIDLEALVRRVHNDLVSLGAEPSRSDIFELYRELLIKDVLRGRR</sequence>
<accession>A0A832Z052</accession>
<dbReference type="Proteomes" id="UP000605805">
    <property type="component" value="Unassembled WGS sequence"/>
</dbReference>
<evidence type="ECO:0000313" key="1">
    <source>
        <dbReference type="EMBL" id="HIP57332.1"/>
    </source>
</evidence>
<reference evidence="1" key="1">
    <citation type="journal article" date="2020" name="ISME J.">
        <title>Gammaproteobacteria mediating utilization of methyl-, sulfur- and petroleum organic compounds in deep ocean hydrothermal plumes.</title>
        <authorList>
            <person name="Zhou Z."/>
            <person name="Liu Y."/>
            <person name="Pan J."/>
            <person name="Cron B.R."/>
            <person name="Toner B.M."/>
            <person name="Anantharaman K."/>
            <person name="Breier J.A."/>
            <person name="Dick G.J."/>
            <person name="Li M."/>
        </authorList>
    </citation>
    <scope>NUCLEOTIDE SEQUENCE</scope>
    <source>
        <strain evidence="1">SZUA-1435</strain>
    </source>
</reference>
<proteinExistence type="predicted"/>
<comment type="caution">
    <text evidence="1">The sequence shown here is derived from an EMBL/GenBank/DDBJ whole genome shotgun (WGS) entry which is preliminary data.</text>
</comment>
<evidence type="ECO:0000313" key="2">
    <source>
        <dbReference type="Proteomes" id="UP000605805"/>
    </source>
</evidence>
<name>A0A832Z052_9CREN</name>
<organism evidence="1 2">
    <name type="scientific">Ignisphaera aggregans</name>
    <dbReference type="NCBI Taxonomy" id="334771"/>
    <lineage>
        <taxon>Archaea</taxon>
        <taxon>Thermoproteota</taxon>
        <taxon>Thermoprotei</taxon>
        <taxon>Desulfurococcales</taxon>
        <taxon>Desulfurococcaceae</taxon>
        <taxon>Ignisphaera</taxon>
    </lineage>
</organism>
<dbReference type="EMBL" id="DQTV01000085">
    <property type="protein sequence ID" value="HIP57332.1"/>
    <property type="molecule type" value="Genomic_DNA"/>
</dbReference>
<protein>
    <submittedName>
        <fullName evidence="1">Uncharacterized protein</fullName>
    </submittedName>
</protein>
<dbReference type="AlphaFoldDB" id="A0A832Z052"/>